<name>A0A401WZG1_ACEPA</name>
<comment type="caution">
    <text evidence="1">The sequence shown here is derived from an EMBL/GenBank/DDBJ whole genome shotgun (WGS) entry which is preliminary data.</text>
</comment>
<protein>
    <submittedName>
        <fullName evidence="1">Uncharacterized protein</fullName>
    </submittedName>
</protein>
<accession>A0A401WZG1</accession>
<evidence type="ECO:0000313" key="2">
    <source>
        <dbReference type="Proteomes" id="UP000287385"/>
    </source>
</evidence>
<dbReference type="Proteomes" id="UP000287385">
    <property type="component" value="Unassembled WGS sequence"/>
</dbReference>
<dbReference type="EMBL" id="BDEV01000001">
    <property type="protein sequence ID" value="GCD60977.1"/>
    <property type="molecule type" value="Genomic_DNA"/>
</dbReference>
<sequence>MAADQESCSSESVLTSISELISSSSSSSRSAVSSSTSSASVSASVSRSISSSLGFLAGPLLPGCWTGYQNSGANGAPVGAVPCHIWGIRQECGLDHKNGHRRRRRRVWCRDRAETSCYLSILSSQIGGHRCPGKKADTFPQREVESNQTIRRRQMPLCFVSCQTRLAEQMHFLAAESSFYGFWRIDLPPHTPE</sequence>
<proteinExistence type="predicted"/>
<reference evidence="1 2" key="1">
    <citation type="submission" date="2016-06" db="EMBL/GenBank/DDBJ databases">
        <title>Acetobacter pasteurianus NBRC 3278 whole genome sequencing project.</title>
        <authorList>
            <person name="Matsutani M."/>
            <person name="Shiwa Y."/>
            <person name="Okamoto-Kainuma A."/>
            <person name="Ishikawa M."/>
            <person name="Koizumi Y."/>
            <person name="Yoshikawa H."/>
            <person name="Yakushi T."/>
            <person name="Matsushita K."/>
        </authorList>
    </citation>
    <scope>NUCLEOTIDE SEQUENCE [LARGE SCALE GENOMIC DNA]</scope>
    <source>
        <strain evidence="1 2">NBRC 3278</strain>
    </source>
</reference>
<dbReference type="AlphaFoldDB" id="A0A401WZG1"/>
<organism evidence="1 2">
    <name type="scientific">Acetobacter pasteurianus NBRC 3278</name>
    <dbReference type="NCBI Taxonomy" id="1226660"/>
    <lineage>
        <taxon>Bacteria</taxon>
        <taxon>Pseudomonadati</taxon>
        <taxon>Pseudomonadota</taxon>
        <taxon>Alphaproteobacteria</taxon>
        <taxon>Acetobacterales</taxon>
        <taxon>Acetobacteraceae</taxon>
        <taxon>Acetobacter</taxon>
    </lineage>
</organism>
<gene>
    <name evidence="1" type="ORF">NBRC3278_0070</name>
</gene>
<keyword evidence="2" id="KW-1185">Reference proteome</keyword>
<evidence type="ECO:0000313" key="1">
    <source>
        <dbReference type="EMBL" id="GCD60977.1"/>
    </source>
</evidence>